<proteinExistence type="predicted"/>
<dbReference type="Proteomes" id="UP000198683">
    <property type="component" value="Unassembled WGS sequence"/>
</dbReference>
<reference evidence="2 3" key="1">
    <citation type="submission" date="2016-10" db="EMBL/GenBank/DDBJ databases">
        <authorList>
            <person name="de Groot N.N."/>
        </authorList>
    </citation>
    <scope>NUCLEOTIDE SEQUENCE [LARGE SCALE GENOMIC DNA]</scope>
    <source>
        <strain evidence="2 3">CGMCC 4.5681</strain>
    </source>
</reference>
<sequence length="100" mass="10601">MHPHALFSRARRHGWDVETAPRPSGTLVTLWRGAWRLEVAFAGQAPRHATITGPGPVTGTPVNLRAINKLVRCEPGRIRVVAAAAAAGGPPARERATQAG</sequence>
<protein>
    <submittedName>
        <fullName evidence="2">Uncharacterized protein</fullName>
    </submittedName>
</protein>
<dbReference type="RefSeq" id="WP_143022007.1">
    <property type="nucleotide sequence ID" value="NZ_FNFB01000004.1"/>
</dbReference>
<organism evidence="2 3">
    <name type="scientific">Nonomuraea maritima</name>
    <dbReference type="NCBI Taxonomy" id="683260"/>
    <lineage>
        <taxon>Bacteria</taxon>
        <taxon>Bacillati</taxon>
        <taxon>Actinomycetota</taxon>
        <taxon>Actinomycetes</taxon>
        <taxon>Streptosporangiales</taxon>
        <taxon>Streptosporangiaceae</taxon>
        <taxon>Nonomuraea</taxon>
    </lineage>
</organism>
<evidence type="ECO:0000256" key="1">
    <source>
        <dbReference type="SAM" id="MobiDB-lite"/>
    </source>
</evidence>
<name>A0A1G8YEB5_9ACTN</name>
<dbReference type="AlphaFoldDB" id="A0A1G8YEB5"/>
<keyword evidence="3" id="KW-1185">Reference proteome</keyword>
<evidence type="ECO:0000313" key="3">
    <source>
        <dbReference type="Proteomes" id="UP000198683"/>
    </source>
</evidence>
<dbReference type="STRING" id="683260.SAMN05421874_104357"/>
<gene>
    <name evidence="2" type="ORF">SAMN05421874_104357</name>
</gene>
<dbReference type="EMBL" id="FNFB01000004">
    <property type="protein sequence ID" value="SDK00555.1"/>
    <property type="molecule type" value="Genomic_DNA"/>
</dbReference>
<dbReference type="OrthoDB" id="3541393at2"/>
<evidence type="ECO:0000313" key="2">
    <source>
        <dbReference type="EMBL" id="SDK00555.1"/>
    </source>
</evidence>
<accession>A0A1G8YEB5</accession>
<feature type="region of interest" description="Disordered" evidence="1">
    <location>
        <begin position="1"/>
        <end position="22"/>
    </location>
</feature>